<dbReference type="EMBL" id="OX459118">
    <property type="protein sequence ID" value="CAI9090374.1"/>
    <property type="molecule type" value="Genomic_DNA"/>
</dbReference>
<dbReference type="Proteomes" id="UP001161247">
    <property type="component" value="Chromosome 1"/>
</dbReference>
<sequence length="151" mass="16802">MSYIFITQIISKSPIQQTTKNQTEKKKPKISKIQITISSLFISSTEKKPEKRKKKKKMSSTRRAWIAAVTVGAVQGLKDQGLCRWKNGSSSIRSAVQQFAHKNLVAGAAAPCIFPSNSPSASVTNWKDGEQLRVSEESLRKVMYLSCWGPN</sequence>
<dbReference type="AlphaFoldDB" id="A0AAV1C417"/>
<dbReference type="InterPro" id="IPR022251">
    <property type="entry name" value="DUF3774_wound-induced"/>
</dbReference>
<evidence type="ECO:0000313" key="1">
    <source>
        <dbReference type="EMBL" id="CAI9090374.1"/>
    </source>
</evidence>
<organism evidence="1 2">
    <name type="scientific">Oldenlandia corymbosa var. corymbosa</name>
    <dbReference type="NCBI Taxonomy" id="529605"/>
    <lineage>
        <taxon>Eukaryota</taxon>
        <taxon>Viridiplantae</taxon>
        <taxon>Streptophyta</taxon>
        <taxon>Embryophyta</taxon>
        <taxon>Tracheophyta</taxon>
        <taxon>Spermatophyta</taxon>
        <taxon>Magnoliopsida</taxon>
        <taxon>eudicotyledons</taxon>
        <taxon>Gunneridae</taxon>
        <taxon>Pentapetalae</taxon>
        <taxon>asterids</taxon>
        <taxon>lamiids</taxon>
        <taxon>Gentianales</taxon>
        <taxon>Rubiaceae</taxon>
        <taxon>Rubioideae</taxon>
        <taxon>Spermacoceae</taxon>
        <taxon>Hedyotis-Oldenlandia complex</taxon>
        <taxon>Oldenlandia</taxon>
    </lineage>
</organism>
<reference evidence="1" key="1">
    <citation type="submission" date="2023-03" db="EMBL/GenBank/DDBJ databases">
        <authorList>
            <person name="Julca I."/>
        </authorList>
    </citation>
    <scope>NUCLEOTIDE SEQUENCE</scope>
</reference>
<gene>
    <name evidence="1" type="ORF">OLC1_LOCUS2545</name>
</gene>
<protein>
    <submittedName>
        <fullName evidence="1">OLC1v1025137C1</fullName>
    </submittedName>
</protein>
<name>A0AAV1C417_OLDCO</name>
<dbReference type="Pfam" id="PF12609">
    <property type="entry name" value="DUF3774"/>
    <property type="match status" value="1"/>
</dbReference>
<proteinExistence type="predicted"/>
<keyword evidence="2" id="KW-1185">Reference proteome</keyword>
<accession>A0AAV1C417</accession>
<evidence type="ECO:0000313" key="2">
    <source>
        <dbReference type="Proteomes" id="UP001161247"/>
    </source>
</evidence>
<dbReference type="PANTHER" id="PTHR33090">
    <property type="entry name" value="DUF3774 DOMAIN PROTEIN-RELATED"/>
    <property type="match status" value="1"/>
</dbReference>